<dbReference type="Pfam" id="PF24708">
    <property type="entry name" value="Lip_C"/>
    <property type="match status" value="1"/>
</dbReference>
<dbReference type="STRING" id="1202772.A0A1V9YN90"/>
<dbReference type="OrthoDB" id="206848at2759"/>
<dbReference type="PANTHER" id="PTHR34043">
    <property type="entry name" value="ALPHA/BETA-HYDROLASES SUPERFAMILY PROTEIN"/>
    <property type="match status" value="1"/>
</dbReference>
<dbReference type="AlphaFoldDB" id="A0A1V9YN90"/>
<evidence type="ECO:0000256" key="2">
    <source>
        <dbReference type="ARBA" id="ARBA00022525"/>
    </source>
</evidence>
<evidence type="ECO:0000313" key="8">
    <source>
        <dbReference type="Proteomes" id="UP000243579"/>
    </source>
</evidence>
<feature type="domain" description="Lipase-like C-terminal" evidence="6">
    <location>
        <begin position="6"/>
        <end position="176"/>
    </location>
</feature>
<comment type="caution">
    <text evidence="7">The sequence shown here is derived from an EMBL/GenBank/DDBJ whole genome shotgun (WGS) entry which is preliminary data.</text>
</comment>
<evidence type="ECO:0000259" key="6">
    <source>
        <dbReference type="Pfam" id="PF24708"/>
    </source>
</evidence>
<keyword evidence="3" id="KW-0732">Signal</keyword>
<dbReference type="Gene3D" id="3.40.50.1820">
    <property type="entry name" value="alpha/beta hydrolase"/>
    <property type="match status" value="1"/>
</dbReference>
<sequence>MERMAEPAVLIHGLLGWGRRNPLYNWGPDYWPIKALAKVNSHCIIVDVGVASSDHDRACETFYQLMGGRVDYGEEHAAEKKHYRYGYTFEKPLYAAWSEDNPIHLIGHSYGATTGTNCRLALSLLMDYIAAAIELYQLICSDFFKVGSNYKWVKSIVSIAGPLSGATLGHMCGLEEDETIKAGGINHIVGSAISTLWKLQHHLPWLDNLYSVRMPQWLGYCQWSTIYDVNSTPMVTGDMASYCLLPSSRLRRNAELVHMDKLHLISIVSRDEVPASHHYGDLAGVVVFLALWRAGKLNKWTLALLALAAWRRYRTFDAAQMPFLMTSFLRRHAKSMATPVYAGFEKEKWVQNDGIVNTYSMLRPRYCETYPTEPTESMARIPSHVSIDMEEVSSTLPTGMWHVYRVAKNHFCGTRWDRDAEELYTKLFRLLSSGNVPLAG</sequence>
<reference evidence="7 8" key="1">
    <citation type="journal article" date="2014" name="Genome Biol. Evol.">
        <title>The secreted proteins of Achlya hypogyna and Thraustotheca clavata identify the ancestral oomycete secretome and reveal gene acquisitions by horizontal gene transfer.</title>
        <authorList>
            <person name="Misner I."/>
            <person name="Blouin N."/>
            <person name="Leonard G."/>
            <person name="Richards T.A."/>
            <person name="Lane C.E."/>
        </authorList>
    </citation>
    <scope>NUCLEOTIDE SEQUENCE [LARGE SCALE GENOMIC DNA]</scope>
    <source>
        <strain evidence="7 8">ATCC 48635</strain>
    </source>
</reference>
<evidence type="ECO:0000256" key="4">
    <source>
        <dbReference type="ARBA" id="ARBA00022801"/>
    </source>
</evidence>
<dbReference type="Proteomes" id="UP000243579">
    <property type="component" value="Unassembled WGS sequence"/>
</dbReference>
<organism evidence="7 8">
    <name type="scientific">Achlya hypogyna</name>
    <name type="common">Oomycete</name>
    <name type="synonym">Protoachlya hypogyna</name>
    <dbReference type="NCBI Taxonomy" id="1202772"/>
    <lineage>
        <taxon>Eukaryota</taxon>
        <taxon>Sar</taxon>
        <taxon>Stramenopiles</taxon>
        <taxon>Oomycota</taxon>
        <taxon>Saprolegniomycetes</taxon>
        <taxon>Saprolegniales</taxon>
        <taxon>Achlyaceae</taxon>
        <taxon>Achlya</taxon>
    </lineage>
</organism>
<dbReference type="InterPro" id="IPR056304">
    <property type="entry name" value="Lip-like_C"/>
</dbReference>
<keyword evidence="5" id="KW-0443">Lipid metabolism</keyword>
<accession>A0A1V9YN90</accession>
<dbReference type="SUPFAM" id="SSF53474">
    <property type="entry name" value="alpha/beta-Hydrolases"/>
    <property type="match status" value="1"/>
</dbReference>
<dbReference type="GO" id="GO:0006629">
    <property type="term" value="P:lipid metabolic process"/>
    <property type="evidence" value="ECO:0007669"/>
    <property type="project" value="UniProtKB-KW"/>
</dbReference>
<proteinExistence type="predicted"/>
<keyword evidence="4" id="KW-0378">Hydrolase</keyword>
<evidence type="ECO:0000256" key="3">
    <source>
        <dbReference type="ARBA" id="ARBA00022729"/>
    </source>
</evidence>
<keyword evidence="8" id="KW-1185">Reference proteome</keyword>
<dbReference type="GO" id="GO:0016787">
    <property type="term" value="F:hydrolase activity"/>
    <property type="evidence" value="ECO:0007669"/>
    <property type="project" value="UniProtKB-KW"/>
</dbReference>
<dbReference type="InterPro" id="IPR029058">
    <property type="entry name" value="AB_hydrolase_fold"/>
</dbReference>
<evidence type="ECO:0000256" key="1">
    <source>
        <dbReference type="ARBA" id="ARBA00004613"/>
    </source>
</evidence>
<dbReference type="EMBL" id="JNBR01001468">
    <property type="protein sequence ID" value="OQR87111.1"/>
    <property type="molecule type" value="Genomic_DNA"/>
</dbReference>
<evidence type="ECO:0000256" key="5">
    <source>
        <dbReference type="ARBA" id="ARBA00023098"/>
    </source>
</evidence>
<name>A0A1V9YN90_ACHHY</name>
<dbReference type="PANTHER" id="PTHR34043:SF3">
    <property type="entry name" value="ALPHA_BETA-HYDROLASES SUPERFAMILY PROTEIN"/>
    <property type="match status" value="1"/>
</dbReference>
<evidence type="ECO:0000313" key="7">
    <source>
        <dbReference type="EMBL" id="OQR87111.1"/>
    </source>
</evidence>
<dbReference type="GO" id="GO:0005576">
    <property type="term" value="C:extracellular region"/>
    <property type="evidence" value="ECO:0007669"/>
    <property type="project" value="UniProtKB-SubCell"/>
</dbReference>
<gene>
    <name evidence="7" type="ORF">ACHHYP_09540</name>
</gene>
<keyword evidence="2" id="KW-0964">Secreted</keyword>
<protein>
    <recommendedName>
        <fullName evidence="6">Lipase-like C-terminal domain-containing protein</fullName>
    </recommendedName>
</protein>
<comment type="subcellular location">
    <subcellularLocation>
        <location evidence="1">Secreted</location>
    </subcellularLocation>
</comment>